<accession>E8X3E3</accession>
<dbReference type="Gene3D" id="3.30.460.10">
    <property type="entry name" value="Beta Polymerase, domain 2"/>
    <property type="match status" value="1"/>
</dbReference>
<name>E8X3E3_GRATM</name>
<dbReference type="KEGG" id="acm:AciX9_3439"/>
<dbReference type="CDD" id="cd05403">
    <property type="entry name" value="NT_KNTase_like"/>
    <property type="match status" value="1"/>
</dbReference>
<reference evidence="3" key="1">
    <citation type="submission" date="2011-01" db="EMBL/GenBank/DDBJ databases">
        <title>Complete sequence of chromosome of Acidobacterium sp. MP5ACTX9.</title>
        <authorList>
            <consortium name="US DOE Joint Genome Institute"/>
            <person name="Lucas S."/>
            <person name="Copeland A."/>
            <person name="Lapidus A."/>
            <person name="Cheng J.-F."/>
            <person name="Goodwin L."/>
            <person name="Pitluck S."/>
            <person name="Teshima H."/>
            <person name="Detter J.C."/>
            <person name="Han C."/>
            <person name="Tapia R."/>
            <person name="Land M."/>
            <person name="Hauser L."/>
            <person name="Kyrpides N."/>
            <person name="Ivanova N."/>
            <person name="Ovchinnikova G."/>
            <person name="Pagani I."/>
            <person name="Rawat S.R."/>
            <person name="Mannisto M."/>
            <person name="Haggblom M.M."/>
            <person name="Woyke T."/>
        </authorList>
    </citation>
    <scope>NUCLEOTIDE SEQUENCE [LARGE SCALE GENOMIC DNA]</scope>
    <source>
        <strain evidence="3">MP5ACTX9</strain>
    </source>
</reference>
<protein>
    <submittedName>
        <fullName evidence="2">DNA polymerase beta domain protein region</fullName>
    </submittedName>
</protein>
<dbReference type="InterPro" id="IPR043519">
    <property type="entry name" value="NT_sf"/>
</dbReference>
<dbReference type="AlphaFoldDB" id="E8X3E3"/>
<feature type="domain" description="Polymerase nucleotidyl transferase" evidence="1">
    <location>
        <begin position="19"/>
        <end position="61"/>
    </location>
</feature>
<evidence type="ECO:0000259" key="1">
    <source>
        <dbReference type="Pfam" id="PF01909"/>
    </source>
</evidence>
<dbReference type="PaxDb" id="1198114-AciX9_3439"/>
<proteinExistence type="predicted"/>
<dbReference type="RefSeq" id="WP_013581755.1">
    <property type="nucleotide sequence ID" value="NC_015064.1"/>
</dbReference>
<dbReference type="Proteomes" id="UP000000343">
    <property type="component" value="Chromosome"/>
</dbReference>
<dbReference type="Pfam" id="PF01909">
    <property type="entry name" value="NTP_transf_2"/>
    <property type="match status" value="1"/>
</dbReference>
<dbReference type="GO" id="GO:0016779">
    <property type="term" value="F:nucleotidyltransferase activity"/>
    <property type="evidence" value="ECO:0007669"/>
    <property type="project" value="InterPro"/>
</dbReference>
<dbReference type="SUPFAM" id="SSF81301">
    <property type="entry name" value="Nucleotidyltransferase"/>
    <property type="match status" value="1"/>
</dbReference>
<organism evidence="3">
    <name type="scientific">Granulicella tundricola (strain ATCC BAA-1859 / DSM 23138 / MP5ACTX9)</name>
    <dbReference type="NCBI Taxonomy" id="1198114"/>
    <lineage>
        <taxon>Bacteria</taxon>
        <taxon>Pseudomonadati</taxon>
        <taxon>Acidobacteriota</taxon>
        <taxon>Terriglobia</taxon>
        <taxon>Terriglobales</taxon>
        <taxon>Acidobacteriaceae</taxon>
        <taxon>Granulicella</taxon>
    </lineage>
</organism>
<dbReference type="EMBL" id="CP002480">
    <property type="protein sequence ID" value="ADW70444.1"/>
    <property type="molecule type" value="Genomic_DNA"/>
</dbReference>
<dbReference type="HOGENOM" id="CLU_1308670_0_0_0"/>
<sequence length="210" mass="23784">MIAAQSLAAVMQNRLQTSSEEVRRLLQNCEEIIVFGSYAAGLSTSASDLDIFCIGNERKHLKSKAIDLLVLRKEDVRLPLWLGSELASHIKEFGVPLTGEHDWLKDVTQSLVAITKKENRINAYSRSLNKHWMALNGSSKKKYSLKVRRELQRLSILVAKHPVPPTKILDQLWSSPNTRVSEELRVFSIAKRLALSDTSFLEPELYDSIK</sequence>
<gene>
    <name evidence="2" type="ordered locus">AciX9_3439</name>
</gene>
<dbReference type="InterPro" id="IPR002934">
    <property type="entry name" value="Polymerase_NTP_transf_dom"/>
</dbReference>
<evidence type="ECO:0000313" key="2">
    <source>
        <dbReference type="EMBL" id="ADW70444.1"/>
    </source>
</evidence>
<evidence type="ECO:0000313" key="3">
    <source>
        <dbReference type="Proteomes" id="UP000000343"/>
    </source>
</evidence>
<keyword evidence="3" id="KW-1185">Reference proteome</keyword>
<dbReference type="eggNOG" id="COG1708">
    <property type="taxonomic scope" value="Bacteria"/>
</dbReference>